<dbReference type="SUPFAM" id="SSF53850">
    <property type="entry name" value="Periplasmic binding protein-like II"/>
    <property type="match status" value="1"/>
</dbReference>
<dbReference type="EMBL" id="LT629772">
    <property type="protein sequence ID" value="SDS91733.1"/>
    <property type="molecule type" value="Genomic_DNA"/>
</dbReference>
<feature type="domain" description="Solute-binding protein family 5" evidence="2">
    <location>
        <begin position="144"/>
        <end position="549"/>
    </location>
</feature>
<gene>
    <name evidence="3" type="ORF">SAMN04489812_3479</name>
</gene>
<dbReference type="GO" id="GO:1904680">
    <property type="term" value="F:peptide transmembrane transporter activity"/>
    <property type="evidence" value="ECO:0007669"/>
    <property type="project" value="TreeGrafter"/>
</dbReference>
<dbReference type="STRING" id="630515.SAMN04489812_3479"/>
<protein>
    <submittedName>
        <fullName evidence="3">Peptide/nickel transport system substrate-binding protein</fullName>
    </submittedName>
</protein>
<evidence type="ECO:0000256" key="1">
    <source>
        <dbReference type="SAM" id="MobiDB-lite"/>
    </source>
</evidence>
<dbReference type="Gene3D" id="3.90.76.10">
    <property type="entry name" value="Dipeptide-binding Protein, Domain 1"/>
    <property type="match status" value="1"/>
</dbReference>
<dbReference type="GO" id="GO:0015833">
    <property type="term" value="P:peptide transport"/>
    <property type="evidence" value="ECO:0007669"/>
    <property type="project" value="TreeGrafter"/>
</dbReference>
<name>A0A1H1W3T2_9ACTN</name>
<dbReference type="Pfam" id="PF00496">
    <property type="entry name" value="SBP_bac_5"/>
    <property type="match status" value="1"/>
</dbReference>
<feature type="region of interest" description="Disordered" evidence="1">
    <location>
        <begin position="28"/>
        <end position="49"/>
    </location>
</feature>
<sequence>MARSATSVVHRLRSAFLRLVPGRDTPELRTELSTRNDSGHTRIQRGHAPTKKRAVALVVAAAAISMTAAACTAGTAGGGAAGGAAAGGGGSAAAGDSSKFLTYSPCCSWNTTWSFNRYNVNGLGITDNLINVPLAIQKAPSLTEYEPQLAESWDTAPGKLTVHLRKAAKWEDGTPVTSKDVYDTAILDATRGDGFWNDITKIETPDEHTVVYTLKKGQPMALAQADIFGMLTYASSVYGKFVTPQLEKDVFAYWTAYQKDPDKAAKMPEFKRMSAVFKKLAAYKVDKVIGNGPFKLENITTKEAKLPKSDTFWAADKIKFGGLDYLNGANETIYPQLFSNRADFSNVYLPPPILKRWNKTPESNTALPLAFGFVMGFNSHKYPLNIKEVRQALAYVIPRQQISDAAYGTGAGAGGTWKEVNTGISPSLEKLYLPQDKINQLNKYPVDPAKATELLKSQGFTKKGDQWMTPKGKPFKLTFTANSGTSDIVTSFNSASKALTAFGIKSDVNATSGAQQDADQHNGDFDIGMYLVGGNNPLGVYNTMLHDQNYTASGNYAGKRGIGFGPKTDVPGLGNVNVPNTIYQQSKTVAPGPEMNKQVWNWAQLVNEDVPYIWYATKVYQFEYSETNFTNWPPKDKNGTSPLWDIVGANMSGGMSLAFQQGYVVPKK</sequence>
<evidence type="ECO:0000259" key="2">
    <source>
        <dbReference type="Pfam" id="PF00496"/>
    </source>
</evidence>
<dbReference type="Gene3D" id="3.10.105.10">
    <property type="entry name" value="Dipeptide-binding Protein, Domain 3"/>
    <property type="match status" value="1"/>
</dbReference>
<evidence type="ECO:0000313" key="4">
    <source>
        <dbReference type="Proteomes" id="UP000199103"/>
    </source>
</evidence>
<dbReference type="InterPro" id="IPR000914">
    <property type="entry name" value="SBP_5_dom"/>
</dbReference>
<dbReference type="InterPro" id="IPR039424">
    <property type="entry name" value="SBP_5"/>
</dbReference>
<reference evidence="3 4" key="1">
    <citation type="submission" date="2016-10" db="EMBL/GenBank/DDBJ databases">
        <authorList>
            <person name="de Groot N.N."/>
        </authorList>
    </citation>
    <scope>NUCLEOTIDE SEQUENCE [LARGE SCALE GENOMIC DNA]</scope>
    <source>
        <strain evidence="3 4">DSM 21800</strain>
    </source>
</reference>
<proteinExistence type="predicted"/>
<organism evidence="3 4">
    <name type="scientific">Microlunatus soli</name>
    <dbReference type="NCBI Taxonomy" id="630515"/>
    <lineage>
        <taxon>Bacteria</taxon>
        <taxon>Bacillati</taxon>
        <taxon>Actinomycetota</taxon>
        <taxon>Actinomycetes</taxon>
        <taxon>Propionibacteriales</taxon>
        <taxon>Propionibacteriaceae</taxon>
        <taxon>Microlunatus</taxon>
    </lineage>
</organism>
<evidence type="ECO:0000313" key="3">
    <source>
        <dbReference type="EMBL" id="SDS91733.1"/>
    </source>
</evidence>
<dbReference type="Gene3D" id="3.40.190.10">
    <property type="entry name" value="Periplasmic binding protein-like II"/>
    <property type="match status" value="1"/>
</dbReference>
<feature type="compositionally biased region" description="Basic and acidic residues" evidence="1">
    <location>
        <begin position="28"/>
        <end position="40"/>
    </location>
</feature>
<dbReference type="PANTHER" id="PTHR30290">
    <property type="entry name" value="PERIPLASMIC BINDING COMPONENT OF ABC TRANSPORTER"/>
    <property type="match status" value="1"/>
</dbReference>
<accession>A0A1H1W3T2</accession>
<keyword evidence="4" id="KW-1185">Reference proteome</keyword>
<dbReference type="AlphaFoldDB" id="A0A1H1W3T2"/>
<dbReference type="Proteomes" id="UP000199103">
    <property type="component" value="Chromosome I"/>
</dbReference>